<feature type="compositionally biased region" description="Basic and acidic residues" evidence="1">
    <location>
        <begin position="396"/>
        <end position="405"/>
    </location>
</feature>
<dbReference type="Gene3D" id="1.10.246.130">
    <property type="match status" value="1"/>
</dbReference>
<dbReference type="InterPro" id="IPR043137">
    <property type="entry name" value="GGT_ssub_C"/>
</dbReference>
<feature type="region of interest" description="Disordered" evidence="1">
    <location>
        <begin position="381"/>
        <end position="416"/>
    </location>
</feature>
<dbReference type="InterPro" id="IPR052896">
    <property type="entry name" value="GGT-like_enzyme"/>
</dbReference>
<proteinExistence type="predicted"/>
<dbReference type="RefSeq" id="WP_252592641.1">
    <property type="nucleotide sequence ID" value="NZ_CP099489.1"/>
</dbReference>
<dbReference type="SUPFAM" id="SSF56235">
    <property type="entry name" value="N-terminal nucleophile aminohydrolases (Ntn hydrolases)"/>
    <property type="match status" value="1"/>
</dbReference>
<dbReference type="Gene3D" id="3.60.20.40">
    <property type="match status" value="1"/>
</dbReference>
<dbReference type="EMBL" id="CP099489">
    <property type="protein sequence ID" value="USQ79534.1"/>
    <property type="molecule type" value="Genomic_DNA"/>
</dbReference>
<evidence type="ECO:0000313" key="3">
    <source>
        <dbReference type="Proteomes" id="UP001056455"/>
    </source>
</evidence>
<organism evidence="2 3">
    <name type="scientific">Ornithinimicrobium faecis</name>
    <dbReference type="NCBI Taxonomy" id="2934158"/>
    <lineage>
        <taxon>Bacteria</taxon>
        <taxon>Bacillati</taxon>
        <taxon>Actinomycetota</taxon>
        <taxon>Actinomycetes</taxon>
        <taxon>Micrococcales</taxon>
        <taxon>Ornithinimicrobiaceae</taxon>
        <taxon>Ornithinimicrobium</taxon>
    </lineage>
</organism>
<reference evidence="2" key="1">
    <citation type="submission" date="2022-06" db="EMBL/GenBank/DDBJ databases">
        <title>Ornithinimicrobium HY1793.</title>
        <authorList>
            <person name="Huang Y."/>
        </authorList>
    </citation>
    <scope>NUCLEOTIDE SEQUENCE</scope>
    <source>
        <strain evidence="2">HY1793</strain>
    </source>
</reference>
<sequence length="608" mass="64104">MADFTTRPTLTGTFGMVSSTHWIASQTAMGILEQGGNAFDAAVAGGFVLHLVEPHLNGPGGDLPAIIATADDPTPTVLCGQGPAPAGATVEHFRAQGMDRVPGSGPLATAVPGAVDAWLLLLRDHGSMPPAQVLAPACHYARHGHPLVARVGATVAAVQDLFESDWTTSADVWLSGGRPPRPGELFRNTAWADTLDRLVAAGEGAGNREAQVEAVRAAWSQGFVAEAVDAFARRAFRHSDGRVLPGVLTGQDLADYSATWEPALTREWQGHTIAKTGPWGQGPALLQVLGMLDALGDPPDPDTADGVHAVAEAWKLAMADREAWFGDSGDEPVPIDDLLDPDYLAQRASLIGADADRTVRPGSPGGRTPRMAAFAGLTEVAGGGPGVGEPTVTREQAQREDRGEPDVGPDGVTRGDTCHLDVVDRWGNMVSATPSGGWLQSSPVIPELGFPLGSRLQMMWLEQGLPSSLRPGRRPRTTLTPTLVLREGRPVLACGSPGGDQQDQWQSLFLLRHLAHGATLQEAIDAPAFHTTSFPGSFDPRITEPGVLVVEDRLPETVRSDLRSRGHDVLEQGPWSLGRMCAVARDPESGLLSAGANPRGMQGYAVGR</sequence>
<evidence type="ECO:0000313" key="2">
    <source>
        <dbReference type="EMBL" id="USQ79534.1"/>
    </source>
</evidence>
<dbReference type="InterPro" id="IPR029055">
    <property type="entry name" value="Ntn_hydrolases_N"/>
</dbReference>
<accession>A0ABY4YSG4</accession>
<dbReference type="Proteomes" id="UP001056455">
    <property type="component" value="Chromosome"/>
</dbReference>
<dbReference type="Pfam" id="PF01019">
    <property type="entry name" value="G_glu_transpept"/>
    <property type="match status" value="1"/>
</dbReference>
<evidence type="ECO:0000256" key="1">
    <source>
        <dbReference type="SAM" id="MobiDB-lite"/>
    </source>
</evidence>
<dbReference type="PANTHER" id="PTHR43881">
    <property type="entry name" value="GAMMA-GLUTAMYLTRANSPEPTIDASE (AFU_ORTHOLOGUE AFUA_4G13580)"/>
    <property type="match status" value="1"/>
</dbReference>
<dbReference type="InterPro" id="IPR043138">
    <property type="entry name" value="GGT_lsub"/>
</dbReference>
<dbReference type="PANTHER" id="PTHR43881:SF1">
    <property type="entry name" value="GAMMA-GLUTAMYLTRANSPEPTIDASE (AFU_ORTHOLOGUE AFUA_4G13580)"/>
    <property type="match status" value="1"/>
</dbReference>
<protein>
    <submittedName>
        <fullName evidence="2">Gamma-glutamyltransferase family protein</fullName>
    </submittedName>
</protein>
<keyword evidence="3" id="KW-1185">Reference proteome</keyword>
<dbReference type="PRINTS" id="PR01210">
    <property type="entry name" value="GGTRANSPTASE"/>
</dbReference>
<gene>
    <name evidence="2" type="ORF">NF556_18360</name>
</gene>
<name>A0ABY4YSG4_9MICO</name>